<sequence length="152" mass="16133">MRERPAPAPPLPVGGWRLEVGGWRLEVGGWRLILPRRLPSPVSRPPSPVPRLPSPVSRLPSPVSRLPSPVSRLPSPVSRLPTPNSVVAGLRPRGGPVRPTRAVEFERPPLSRFPRAGSPGHPVGALASAGTGPRGHPASLILRPGWKLEPAG</sequence>
<dbReference type="Proteomes" id="UP001212803">
    <property type="component" value="Chromosome"/>
</dbReference>
<evidence type="ECO:0000256" key="1">
    <source>
        <dbReference type="SAM" id="MobiDB-lite"/>
    </source>
</evidence>
<dbReference type="RefSeq" id="WP_270057720.1">
    <property type="nucleotide sequence ID" value="NZ_CP115149.1"/>
</dbReference>
<reference evidence="2 3" key="1">
    <citation type="journal article" date="2023" name="ISME J.">
        <title>Thermophilic Dehalococcoidia with unusual traits shed light on an unexpected past.</title>
        <authorList>
            <person name="Palmer M."/>
            <person name="Covington J.K."/>
            <person name="Zhou E.M."/>
            <person name="Thomas S.C."/>
            <person name="Habib N."/>
            <person name="Seymour C.O."/>
            <person name="Lai D."/>
            <person name="Johnston J."/>
            <person name="Hashimi A."/>
            <person name="Jiao J.Y."/>
            <person name="Muok A.R."/>
            <person name="Liu L."/>
            <person name="Xian W.D."/>
            <person name="Zhi X.Y."/>
            <person name="Li M.M."/>
            <person name="Silva L.P."/>
            <person name="Bowen B.P."/>
            <person name="Louie K."/>
            <person name="Briegel A."/>
            <person name="Pett-Ridge J."/>
            <person name="Weber P.K."/>
            <person name="Tocheva E.I."/>
            <person name="Woyke T."/>
            <person name="Northen T.R."/>
            <person name="Mayali X."/>
            <person name="Li W.J."/>
            <person name="Hedlund B.P."/>
        </authorList>
    </citation>
    <scope>NUCLEOTIDE SEQUENCE [LARGE SCALE GENOMIC DNA]</scope>
    <source>
        <strain evidence="2 3">YIM 72310</strain>
    </source>
</reference>
<feature type="region of interest" description="Disordered" evidence="1">
    <location>
        <begin position="36"/>
        <end position="152"/>
    </location>
</feature>
<accession>A0ABY7M9G6</accession>
<protein>
    <submittedName>
        <fullName evidence="2">Uncharacterized protein</fullName>
    </submittedName>
</protein>
<feature type="compositionally biased region" description="Low complexity" evidence="1">
    <location>
        <begin position="54"/>
        <end position="81"/>
    </location>
</feature>
<organism evidence="2 3">
    <name type="scientific">Tepidiforma flava</name>
    <dbReference type="NCBI Taxonomy" id="3004094"/>
    <lineage>
        <taxon>Bacteria</taxon>
        <taxon>Bacillati</taxon>
        <taxon>Chloroflexota</taxon>
        <taxon>Tepidiformia</taxon>
        <taxon>Tepidiformales</taxon>
        <taxon>Tepidiformaceae</taxon>
        <taxon>Tepidiforma</taxon>
    </lineage>
</organism>
<dbReference type="EMBL" id="CP115149">
    <property type="protein sequence ID" value="WBL37207.1"/>
    <property type="molecule type" value="Genomic_DNA"/>
</dbReference>
<evidence type="ECO:0000313" key="3">
    <source>
        <dbReference type="Proteomes" id="UP001212803"/>
    </source>
</evidence>
<feature type="compositionally biased region" description="Pro residues" evidence="1">
    <location>
        <begin position="42"/>
        <end position="53"/>
    </location>
</feature>
<name>A0ABY7M9G6_9CHLR</name>
<gene>
    <name evidence="2" type="ORF">O0235_06470</name>
</gene>
<proteinExistence type="predicted"/>
<keyword evidence="3" id="KW-1185">Reference proteome</keyword>
<evidence type="ECO:0000313" key="2">
    <source>
        <dbReference type="EMBL" id="WBL37207.1"/>
    </source>
</evidence>